<gene>
    <name evidence="3" type="ORF">FR698_16055</name>
</gene>
<feature type="coiled-coil region" evidence="1">
    <location>
        <begin position="129"/>
        <end position="176"/>
    </location>
</feature>
<protein>
    <recommendedName>
        <fullName evidence="5">Lipoprotein</fullName>
    </recommendedName>
</protein>
<dbReference type="PROSITE" id="PS51257">
    <property type="entry name" value="PROKAR_LIPOPROTEIN"/>
    <property type="match status" value="1"/>
</dbReference>
<dbReference type="Proteomes" id="UP000321201">
    <property type="component" value="Unassembled WGS sequence"/>
</dbReference>
<dbReference type="OrthoDB" id="8565423at2"/>
<evidence type="ECO:0008006" key="5">
    <source>
        <dbReference type="Google" id="ProtNLM"/>
    </source>
</evidence>
<organism evidence="3 4">
    <name type="scientific">Pelomicrobium methylotrophicum</name>
    <dbReference type="NCBI Taxonomy" id="2602750"/>
    <lineage>
        <taxon>Bacteria</taxon>
        <taxon>Pseudomonadati</taxon>
        <taxon>Pseudomonadota</taxon>
        <taxon>Hydrogenophilia</taxon>
        <taxon>Hydrogenophilia incertae sedis</taxon>
        <taxon>Pelomicrobium</taxon>
    </lineage>
</organism>
<evidence type="ECO:0000256" key="1">
    <source>
        <dbReference type="SAM" id="Coils"/>
    </source>
</evidence>
<accession>A0A5C7EQ00</accession>
<feature type="chain" id="PRO_5022848228" description="Lipoprotein" evidence="2">
    <location>
        <begin position="23"/>
        <end position="181"/>
    </location>
</feature>
<dbReference type="EMBL" id="VPFL01000039">
    <property type="protein sequence ID" value="TXF10011.1"/>
    <property type="molecule type" value="Genomic_DNA"/>
</dbReference>
<dbReference type="AlphaFoldDB" id="A0A5C7EQ00"/>
<proteinExistence type="predicted"/>
<comment type="caution">
    <text evidence="3">The sequence shown here is derived from an EMBL/GenBank/DDBJ whole genome shotgun (WGS) entry which is preliminary data.</text>
</comment>
<evidence type="ECO:0000313" key="4">
    <source>
        <dbReference type="Proteomes" id="UP000321201"/>
    </source>
</evidence>
<dbReference type="InParanoid" id="A0A5C7EQ00"/>
<feature type="signal peptide" evidence="2">
    <location>
        <begin position="1"/>
        <end position="22"/>
    </location>
</feature>
<sequence length="181" mass="20410">MKRSVRASLLAALALAAGCAVPPGGEQPSPAFPAVMRPLSDVEALLDYYERLTNLQGPELAKEHERARQAYAKTRSDYHRLQLALYGALPNAGAEEQMQSLNLLEPLVKSSEHRNADLRRLALLLHGLIQEQRRLGESLNAASQKAKEEQKRADNLQQKLDALKSIEKNLIEREQRMRRRR</sequence>
<dbReference type="RefSeq" id="WP_147801199.1">
    <property type="nucleotide sequence ID" value="NZ_VPFL01000039.1"/>
</dbReference>
<keyword evidence="2" id="KW-0732">Signal</keyword>
<evidence type="ECO:0000313" key="3">
    <source>
        <dbReference type="EMBL" id="TXF10011.1"/>
    </source>
</evidence>
<keyword evidence="1" id="KW-0175">Coiled coil</keyword>
<name>A0A5C7EQ00_9PROT</name>
<keyword evidence="4" id="KW-1185">Reference proteome</keyword>
<reference evidence="3 4" key="1">
    <citation type="submission" date="2019-08" db="EMBL/GenBank/DDBJ databases">
        <title>Pelomicrobium methylotrophicum gen. nov., sp. nov. a moderately thermophilic, facultatively anaerobic, lithoautotrophic and methylotrophic bacterium isolated from a terrestrial mud volcano.</title>
        <authorList>
            <person name="Slobodkina G.B."/>
            <person name="Merkel A.Y."/>
            <person name="Slobodkin A.I."/>
        </authorList>
    </citation>
    <scope>NUCLEOTIDE SEQUENCE [LARGE SCALE GENOMIC DNA]</scope>
    <source>
        <strain evidence="3 4">SM250</strain>
    </source>
</reference>
<evidence type="ECO:0000256" key="2">
    <source>
        <dbReference type="SAM" id="SignalP"/>
    </source>
</evidence>